<evidence type="ECO:0000313" key="3">
    <source>
        <dbReference type="WBParaSite" id="ASIM_0001843301-mRNA-1"/>
    </source>
</evidence>
<accession>A0A0M3KBT6</accession>
<organism evidence="3">
    <name type="scientific">Anisakis simplex</name>
    <name type="common">Herring worm</name>
    <dbReference type="NCBI Taxonomy" id="6269"/>
    <lineage>
        <taxon>Eukaryota</taxon>
        <taxon>Metazoa</taxon>
        <taxon>Ecdysozoa</taxon>
        <taxon>Nematoda</taxon>
        <taxon>Chromadorea</taxon>
        <taxon>Rhabditida</taxon>
        <taxon>Spirurina</taxon>
        <taxon>Ascaridomorpha</taxon>
        <taxon>Ascaridoidea</taxon>
        <taxon>Anisakidae</taxon>
        <taxon>Anisakis</taxon>
        <taxon>Anisakis simplex complex</taxon>
    </lineage>
</organism>
<dbReference type="Proteomes" id="UP000267096">
    <property type="component" value="Unassembled WGS sequence"/>
</dbReference>
<evidence type="ECO:0000313" key="2">
    <source>
        <dbReference type="Proteomes" id="UP000267096"/>
    </source>
</evidence>
<dbReference type="AlphaFoldDB" id="A0A0M3KBT6"/>
<protein>
    <submittedName>
        <fullName evidence="1 3">Uncharacterized protein</fullName>
    </submittedName>
</protein>
<dbReference type="EMBL" id="UYRR01034637">
    <property type="protein sequence ID" value="VDK61682.1"/>
    <property type="molecule type" value="Genomic_DNA"/>
</dbReference>
<gene>
    <name evidence="1" type="ORF">ASIM_LOCUS17834</name>
</gene>
<dbReference type="WBParaSite" id="ASIM_0001843301-mRNA-1">
    <property type="protein sequence ID" value="ASIM_0001843301-mRNA-1"/>
    <property type="gene ID" value="ASIM_0001843301"/>
</dbReference>
<reference evidence="3" key="1">
    <citation type="submission" date="2017-02" db="UniProtKB">
        <authorList>
            <consortium name="WormBaseParasite"/>
        </authorList>
    </citation>
    <scope>IDENTIFICATION</scope>
</reference>
<proteinExistence type="predicted"/>
<sequence>MTKKQREGRSDPVGHGIESTNLELMALLPKNMHVLAVEWYHPNPTGLVDDSDAIGVGSENAFGRDHDERVVPPELLLEILEDWVATDWVLVVAVGVEVADNWTVGMGWLLDGTDEDEDGVVLVVFNKPYVGSLDRS</sequence>
<evidence type="ECO:0000313" key="1">
    <source>
        <dbReference type="EMBL" id="VDK61682.1"/>
    </source>
</evidence>
<keyword evidence="2" id="KW-1185">Reference proteome</keyword>
<name>A0A0M3KBT6_ANISI</name>
<reference evidence="1 2" key="2">
    <citation type="submission" date="2018-11" db="EMBL/GenBank/DDBJ databases">
        <authorList>
            <consortium name="Pathogen Informatics"/>
        </authorList>
    </citation>
    <scope>NUCLEOTIDE SEQUENCE [LARGE SCALE GENOMIC DNA]</scope>
</reference>